<comment type="caution">
    <text evidence="3">The sequence shown here is derived from an EMBL/GenBank/DDBJ whole genome shotgun (WGS) entry which is preliminary data.</text>
</comment>
<reference evidence="3 4" key="1">
    <citation type="submission" date="2017-02" db="EMBL/GenBank/DDBJ databases">
        <title>Whole genome sequencing of Rhodanobacter lindaniclasticus DSM 17932.</title>
        <authorList>
            <person name="Kumar S."/>
            <person name="Patil P."/>
            <person name="Patil P.B."/>
        </authorList>
    </citation>
    <scope>NUCLEOTIDE SEQUENCE [LARGE SCALE GENOMIC DNA]</scope>
    <source>
        <strain evidence="3 4">DSM 17932</strain>
    </source>
</reference>
<evidence type="ECO:0000256" key="1">
    <source>
        <dbReference type="SAM" id="MobiDB-lite"/>
    </source>
</evidence>
<dbReference type="InterPro" id="IPR055385">
    <property type="entry name" value="GpJ_HDII-ins2"/>
</dbReference>
<keyword evidence="4" id="KW-1185">Reference proteome</keyword>
<dbReference type="OrthoDB" id="109844at2"/>
<gene>
    <name evidence="3" type="ORF">B1991_17340</name>
</gene>
<evidence type="ECO:0000313" key="4">
    <source>
        <dbReference type="Proteomes" id="UP000306317"/>
    </source>
</evidence>
<dbReference type="AlphaFoldDB" id="A0A4S3K8E7"/>
<name>A0A4S3K8E7_9GAMM</name>
<dbReference type="PANTHER" id="PTHR36251">
    <property type="entry name" value="FELS-1 PROPHAGE HOST SPECIFICITY PROTEIN-RELATED"/>
    <property type="match status" value="1"/>
</dbReference>
<proteinExistence type="predicted"/>
<sequence>MTTDIRGAKGGGATHTPTESPDNLRSIAYFRILDLVSEGEIGGLVNGQQSIYLDETPMANPDGSLNFPKAHIEQRTGTPDQTVIPGFDSTENEIGISVELKAVTPWVRSITNPALDAIRVTLGVPALSKANTTNGDITGYTINYKIEL</sequence>
<feature type="domain" description="Tip attachment protein J HDII-ins2" evidence="2">
    <location>
        <begin position="90"/>
        <end position="148"/>
    </location>
</feature>
<organism evidence="3 4">
    <name type="scientific">Rhodanobacter lindaniclasticus</name>
    <dbReference type="NCBI Taxonomy" id="75310"/>
    <lineage>
        <taxon>Bacteria</taxon>
        <taxon>Pseudomonadati</taxon>
        <taxon>Pseudomonadota</taxon>
        <taxon>Gammaproteobacteria</taxon>
        <taxon>Lysobacterales</taxon>
        <taxon>Rhodanobacteraceae</taxon>
        <taxon>Rhodanobacter</taxon>
    </lineage>
</organism>
<dbReference type="Proteomes" id="UP000306317">
    <property type="component" value="Unassembled WGS sequence"/>
</dbReference>
<evidence type="ECO:0000313" key="3">
    <source>
        <dbReference type="EMBL" id="THD04533.1"/>
    </source>
</evidence>
<protein>
    <recommendedName>
        <fullName evidence="2">Tip attachment protein J HDII-ins2 domain-containing protein</fullName>
    </recommendedName>
</protein>
<dbReference type="PANTHER" id="PTHR36251:SF2">
    <property type="entry name" value="GIFSY-2 PROPHAGE HOST SPECIFICITY PROTEIN J, PHAGE LAMBDA"/>
    <property type="match status" value="1"/>
</dbReference>
<dbReference type="Pfam" id="PF24801">
    <property type="entry name" value="FNIII-A_GpJ"/>
    <property type="match status" value="1"/>
</dbReference>
<evidence type="ECO:0000259" key="2">
    <source>
        <dbReference type="Pfam" id="PF24801"/>
    </source>
</evidence>
<feature type="region of interest" description="Disordered" evidence="1">
    <location>
        <begin position="1"/>
        <end position="21"/>
    </location>
</feature>
<dbReference type="EMBL" id="MWIO01000074">
    <property type="protein sequence ID" value="THD04533.1"/>
    <property type="molecule type" value="Genomic_DNA"/>
</dbReference>
<dbReference type="InterPro" id="IPR053171">
    <property type="entry name" value="Viral_Tip_Attach_Protein"/>
</dbReference>
<accession>A0A4S3K8E7</accession>